<evidence type="ECO:0000313" key="3">
    <source>
        <dbReference type="EMBL" id="KAF0912706.1"/>
    </source>
</evidence>
<reference evidence="2 4" key="1">
    <citation type="submission" date="2019-11" db="EMBL/GenBank/DDBJ databases">
        <title>Whole genome sequence of Oryza granulata.</title>
        <authorList>
            <person name="Li W."/>
        </authorList>
    </citation>
    <scope>NUCLEOTIDE SEQUENCE [LARGE SCALE GENOMIC DNA]</scope>
    <source>
        <strain evidence="4">cv. Menghai</strain>
        <tissue evidence="2">Leaf</tissue>
    </source>
</reference>
<dbReference type="EMBL" id="SPHZ02000006">
    <property type="protein sequence ID" value="KAF0912706.1"/>
    <property type="molecule type" value="Genomic_DNA"/>
</dbReference>
<protein>
    <submittedName>
        <fullName evidence="2">Uncharacterized protein</fullName>
    </submittedName>
</protein>
<evidence type="ECO:0000313" key="4">
    <source>
        <dbReference type="Proteomes" id="UP000479710"/>
    </source>
</evidence>
<comment type="caution">
    <text evidence="2">The sequence shown here is derived from an EMBL/GenBank/DDBJ whole genome shotgun (WGS) entry which is preliminary data.</text>
</comment>
<dbReference type="AlphaFoldDB" id="A0A6G1DIR2"/>
<feature type="region of interest" description="Disordered" evidence="1">
    <location>
        <begin position="42"/>
        <end position="61"/>
    </location>
</feature>
<dbReference type="Proteomes" id="UP000479710">
    <property type="component" value="Unassembled WGS sequence"/>
</dbReference>
<accession>A0A6G1DIR2</accession>
<evidence type="ECO:0000256" key="1">
    <source>
        <dbReference type="SAM" id="MobiDB-lite"/>
    </source>
</evidence>
<name>A0A6G1DIR2_9ORYZ</name>
<sequence length="61" mass="6667">MARKKPGVGKPWRGPLPPARLSWLRTVDDMLSLAFVERPKQAEGSSAVMAVEDVPGPLRRG</sequence>
<keyword evidence="4" id="KW-1185">Reference proteome</keyword>
<proteinExistence type="predicted"/>
<organism evidence="2 4">
    <name type="scientific">Oryza meyeriana var. granulata</name>
    <dbReference type="NCBI Taxonomy" id="110450"/>
    <lineage>
        <taxon>Eukaryota</taxon>
        <taxon>Viridiplantae</taxon>
        <taxon>Streptophyta</taxon>
        <taxon>Embryophyta</taxon>
        <taxon>Tracheophyta</taxon>
        <taxon>Spermatophyta</taxon>
        <taxon>Magnoliopsida</taxon>
        <taxon>Liliopsida</taxon>
        <taxon>Poales</taxon>
        <taxon>Poaceae</taxon>
        <taxon>BOP clade</taxon>
        <taxon>Oryzoideae</taxon>
        <taxon>Oryzeae</taxon>
        <taxon>Oryzinae</taxon>
        <taxon>Oryza</taxon>
        <taxon>Oryza meyeriana</taxon>
    </lineage>
</organism>
<evidence type="ECO:0000313" key="2">
    <source>
        <dbReference type="EMBL" id="KAF0912705.1"/>
    </source>
</evidence>
<gene>
    <name evidence="2" type="ORF">E2562_018955</name>
    <name evidence="3" type="ORF">E2562_018956</name>
</gene>
<dbReference type="EMBL" id="SPHZ02000006">
    <property type="protein sequence ID" value="KAF0912705.1"/>
    <property type="molecule type" value="Genomic_DNA"/>
</dbReference>